<feature type="non-terminal residue" evidence="1">
    <location>
        <position position="1"/>
    </location>
</feature>
<evidence type="ECO:0000313" key="1">
    <source>
        <dbReference type="EMBL" id="AWP00717.1"/>
    </source>
</evidence>
<name>A0A2U9B9T3_SCOMX</name>
<dbReference type="AlphaFoldDB" id="A0A2U9B9T3"/>
<dbReference type="Proteomes" id="UP000246464">
    <property type="component" value="Chromosome 4"/>
</dbReference>
<organism evidence="1 2">
    <name type="scientific">Scophthalmus maximus</name>
    <name type="common">Turbot</name>
    <name type="synonym">Psetta maxima</name>
    <dbReference type="NCBI Taxonomy" id="52904"/>
    <lineage>
        <taxon>Eukaryota</taxon>
        <taxon>Metazoa</taxon>
        <taxon>Chordata</taxon>
        <taxon>Craniata</taxon>
        <taxon>Vertebrata</taxon>
        <taxon>Euteleostomi</taxon>
        <taxon>Actinopterygii</taxon>
        <taxon>Neopterygii</taxon>
        <taxon>Teleostei</taxon>
        <taxon>Neoteleostei</taxon>
        <taxon>Acanthomorphata</taxon>
        <taxon>Carangaria</taxon>
        <taxon>Pleuronectiformes</taxon>
        <taxon>Pleuronectoidei</taxon>
        <taxon>Scophthalmidae</taxon>
        <taxon>Scophthalmus</taxon>
    </lineage>
</organism>
<gene>
    <name evidence="1" type="ORF">SMAX5B_017012</name>
</gene>
<sequence length="56" mass="6074">GANRRVWDHVGQTTHEYASPIFPLAAAGRYTMLEHGNQAPAISGVELVLKLGIFLV</sequence>
<keyword evidence="2" id="KW-1185">Reference proteome</keyword>
<reference evidence="1 2" key="1">
    <citation type="submission" date="2017-12" db="EMBL/GenBank/DDBJ databases">
        <title>Integrating genomic resources of turbot (Scophthalmus maximus) in depth evaluation of genetic and physical mapping variation across individuals.</title>
        <authorList>
            <person name="Martinez P."/>
        </authorList>
    </citation>
    <scope>NUCLEOTIDE SEQUENCE [LARGE SCALE GENOMIC DNA]</scope>
</reference>
<proteinExistence type="predicted"/>
<dbReference type="EMBL" id="CP026246">
    <property type="protein sequence ID" value="AWP00717.1"/>
    <property type="molecule type" value="Genomic_DNA"/>
</dbReference>
<protein>
    <submittedName>
        <fullName evidence="1">Uncharacterized protein</fullName>
    </submittedName>
</protein>
<evidence type="ECO:0000313" key="2">
    <source>
        <dbReference type="Proteomes" id="UP000246464"/>
    </source>
</evidence>
<accession>A0A2U9B9T3</accession>